<evidence type="ECO:0000313" key="2">
    <source>
        <dbReference type="Proteomes" id="UP000315295"/>
    </source>
</evidence>
<keyword evidence="2" id="KW-1185">Reference proteome</keyword>
<dbReference type="AlphaFoldDB" id="A0A540KNV0"/>
<organism evidence="1 2">
    <name type="scientific">Malus baccata</name>
    <name type="common">Siberian crab apple</name>
    <name type="synonym">Pyrus baccata</name>
    <dbReference type="NCBI Taxonomy" id="106549"/>
    <lineage>
        <taxon>Eukaryota</taxon>
        <taxon>Viridiplantae</taxon>
        <taxon>Streptophyta</taxon>
        <taxon>Embryophyta</taxon>
        <taxon>Tracheophyta</taxon>
        <taxon>Spermatophyta</taxon>
        <taxon>Magnoliopsida</taxon>
        <taxon>eudicotyledons</taxon>
        <taxon>Gunneridae</taxon>
        <taxon>Pentapetalae</taxon>
        <taxon>rosids</taxon>
        <taxon>fabids</taxon>
        <taxon>Rosales</taxon>
        <taxon>Rosaceae</taxon>
        <taxon>Amygdaloideae</taxon>
        <taxon>Maleae</taxon>
        <taxon>Malus</taxon>
    </lineage>
</organism>
<name>A0A540KNV0_MALBA</name>
<protein>
    <submittedName>
        <fullName evidence="1">Uncharacterized protein</fullName>
    </submittedName>
</protein>
<comment type="caution">
    <text evidence="1">The sequence shown here is derived from an EMBL/GenBank/DDBJ whole genome shotgun (WGS) entry which is preliminary data.</text>
</comment>
<gene>
    <name evidence="1" type="ORF">C1H46_038584</name>
</gene>
<accession>A0A540KNV0</accession>
<dbReference type="EMBL" id="VIEB01001066">
    <property type="protein sequence ID" value="TQD75880.1"/>
    <property type="molecule type" value="Genomic_DNA"/>
</dbReference>
<dbReference type="Proteomes" id="UP000315295">
    <property type="component" value="Unassembled WGS sequence"/>
</dbReference>
<reference evidence="1 2" key="1">
    <citation type="journal article" date="2019" name="G3 (Bethesda)">
        <title>Sequencing of a Wild Apple (Malus baccata) Genome Unravels the Differences Between Cultivated and Wild Apple Species Regarding Disease Resistance and Cold Tolerance.</title>
        <authorList>
            <person name="Chen X."/>
        </authorList>
    </citation>
    <scope>NUCLEOTIDE SEQUENCE [LARGE SCALE GENOMIC DNA]</scope>
    <source>
        <strain evidence="2">cv. Shandingzi</strain>
        <tissue evidence="1">Leaves</tissue>
    </source>
</reference>
<sequence length="94" mass="10924">MVVHHRSNGYDHSLLLLSCSLPIDHCLLFSCSQFERVCDRGMMSRPIINLNGGFATEERLQFHLHRQRHASVHDACANRRRRLIGQNRREEEGS</sequence>
<evidence type="ECO:0000313" key="1">
    <source>
        <dbReference type="EMBL" id="TQD75880.1"/>
    </source>
</evidence>
<proteinExistence type="predicted"/>